<evidence type="ECO:0000313" key="2">
    <source>
        <dbReference type="EMBL" id="QTD44396.1"/>
    </source>
</evidence>
<evidence type="ECO:0000313" key="3">
    <source>
        <dbReference type="Proteomes" id="UP000663903"/>
    </source>
</evidence>
<name>A0A975CG00_9BURK</name>
<dbReference type="KEGG" id="otd:J1M35_14995"/>
<evidence type="ECO:0000256" key="1">
    <source>
        <dbReference type="SAM" id="MobiDB-lite"/>
    </source>
</evidence>
<sequence>MRPRTHKELLHAMQQKMLERTGLRLGKSHLRELLAAACGCNTWAGLTSGYVLLDIGEPPPELTTSKITHRCVQLGYDEAQTSVTSVALANHLEYEGIFAMRIRDLVGVIRSVKMPGSLHAEQSQHPGDEHLLDDEEHDETRPEFVDDITHSELARHGLEELADKGNPDATAALRLLKLPSLEVVM</sequence>
<dbReference type="EMBL" id="CP071796">
    <property type="protein sequence ID" value="QTD44396.1"/>
    <property type="molecule type" value="Genomic_DNA"/>
</dbReference>
<dbReference type="RefSeq" id="WP_208007960.1">
    <property type="nucleotide sequence ID" value="NZ_CP071796.1"/>
</dbReference>
<keyword evidence="3" id="KW-1185">Reference proteome</keyword>
<feature type="region of interest" description="Disordered" evidence="1">
    <location>
        <begin position="118"/>
        <end position="141"/>
    </location>
</feature>
<accession>A0A975CG00</accession>
<organism evidence="2 3">
    <name type="scientific">Ottowia testudinis</name>
    <dbReference type="NCBI Taxonomy" id="2816950"/>
    <lineage>
        <taxon>Bacteria</taxon>
        <taxon>Pseudomonadati</taxon>
        <taxon>Pseudomonadota</taxon>
        <taxon>Betaproteobacteria</taxon>
        <taxon>Burkholderiales</taxon>
        <taxon>Comamonadaceae</taxon>
        <taxon>Ottowia</taxon>
    </lineage>
</organism>
<dbReference type="Proteomes" id="UP000663903">
    <property type="component" value="Chromosome"/>
</dbReference>
<dbReference type="AlphaFoldDB" id="A0A975CG00"/>
<gene>
    <name evidence="2" type="ORF">J1M35_14995</name>
</gene>
<proteinExistence type="predicted"/>
<reference evidence="2" key="1">
    <citation type="submission" date="2021-03" db="EMBL/GenBank/DDBJ databases">
        <title>Ottowia sp. 27C isolated from the cloaca of a Giant Asian pond turtle (Heosemys grandis).</title>
        <authorList>
            <person name="Spergser J."/>
            <person name="Busse H.-J."/>
        </authorList>
    </citation>
    <scope>NUCLEOTIDE SEQUENCE</scope>
    <source>
        <strain evidence="2">27C</strain>
    </source>
</reference>
<protein>
    <submittedName>
        <fullName evidence="2">Uncharacterized protein</fullName>
    </submittedName>
</protein>